<gene>
    <name evidence="1" type="ORF">PV328_002395</name>
</gene>
<comment type="caution">
    <text evidence="1">The sequence shown here is derived from an EMBL/GenBank/DDBJ whole genome shotgun (WGS) entry which is preliminary data.</text>
</comment>
<protein>
    <submittedName>
        <fullName evidence="1">Uncharacterized protein</fullName>
    </submittedName>
</protein>
<accession>A0AA39FYZ4</accession>
<reference evidence="1" key="1">
    <citation type="journal article" date="2023" name="bioRxiv">
        <title>Scaffold-level genome assemblies of two parasitoid biocontrol wasps reveal the parthenogenesis mechanism and an associated novel virus.</title>
        <authorList>
            <person name="Inwood S."/>
            <person name="Skelly J."/>
            <person name="Guhlin J."/>
            <person name="Harrop T."/>
            <person name="Goldson S."/>
            <person name="Dearden P."/>
        </authorList>
    </citation>
    <scope>NUCLEOTIDE SEQUENCE</scope>
    <source>
        <strain evidence="1">Irish</strain>
        <tissue evidence="1">Whole body</tissue>
    </source>
</reference>
<reference evidence="1" key="2">
    <citation type="submission" date="2023-03" db="EMBL/GenBank/DDBJ databases">
        <authorList>
            <person name="Inwood S.N."/>
            <person name="Skelly J.G."/>
            <person name="Guhlin J."/>
            <person name="Harrop T.W.R."/>
            <person name="Goldson S.G."/>
            <person name="Dearden P.K."/>
        </authorList>
    </citation>
    <scope>NUCLEOTIDE SEQUENCE</scope>
    <source>
        <strain evidence="1">Irish</strain>
        <tissue evidence="1">Whole body</tissue>
    </source>
</reference>
<evidence type="ECO:0000313" key="2">
    <source>
        <dbReference type="Proteomes" id="UP001168990"/>
    </source>
</evidence>
<proteinExistence type="predicted"/>
<dbReference type="Proteomes" id="UP001168990">
    <property type="component" value="Unassembled WGS sequence"/>
</dbReference>
<name>A0AA39FYZ4_9HYME</name>
<keyword evidence="2" id="KW-1185">Reference proteome</keyword>
<evidence type="ECO:0000313" key="1">
    <source>
        <dbReference type="EMBL" id="KAK0178447.1"/>
    </source>
</evidence>
<dbReference type="AlphaFoldDB" id="A0AA39FYZ4"/>
<organism evidence="1 2">
    <name type="scientific">Microctonus aethiopoides</name>
    <dbReference type="NCBI Taxonomy" id="144406"/>
    <lineage>
        <taxon>Eukaryota</taxon>
        <taxon>Metazoa</taxon>
        <taxon>Ecdysozoa</taxon>
        <taxon>Arthropoda</taxon>
        <taxon>Hexapoda</taxon>
        <taxon>Insecta</taxon>
        <taxon>Pterygota</taxon>
        <taxon>Neoptera</taxon>
        <taxon>Endopterygota</taxon>
        <taxon>Hymenoptera</taxon>
        <taxon>Apocrita</taxon>
        <taxon>Ichneumonoidea</taxon>
        <taxon>Braconidae</taxon>
        <taxon>Euphorinae</taxon>
        <taxon>Microctonus</taxon>
    </lineage>
</organism>
<dbReference type="EMBL" id="JAQQBS010000001">
    <property type="protein sequence ID" value="KAK0178447.1"/>
    <property type="molecule type" value="Genomic_DNA"/>
</dbReference>
<sequence length="305" mass="35621">MIYLRFISRLLIISFALFIDIPLVISSLSQTYDEFHNPIHGYDLNKGPVIYEAYYPDENLKQKKNLFYHEPIIRNSWQNHYNTRQSPTSRVNTRNPAVNLIPLSNLYQSENNHVIDDKYFHGIGSSIQDYNTALEINYNRRVDNARRHSVDNIGQKISNPVDDSELSKNLRDQDRLVAKTYIEYWKLANALAHSDTYNTVPQLFTAQLNPRKQPILDTSTQENIFQPRPQIINYRFSLPIEPRLQTDKLHFPIEIYENDSAGIIINKQSNGLLLNEEPQIESIKVEGKRTHKVRHHHGEKSQQIS</sequence>